<proteinExistence type="predicted"/>
<dbReference type="Gene3D" id="2.120.10.30">
    <property type="entry name" value="TolB, C-terminal domain"/>
    <property type="match status" value="1"/>
</dbReference>
<name>A0A932YW34_9BACT</name>
<evidence type="ECO:0000313" key="3">
    <source>
        <dbReference type="EMBL" id="MBI4132532.1"/>
    </source>
</evidence>
<keyword evidence="2" id="KW-0472">Membrane</keyword>
<dbReference type="Proteomes" id="UP000756703">
    <property type="component" value="Unassembled WGS sequence"/>
</dbReference>
<dbReference type="SUPFAM" id="SSF82171">
    <property type="entry name" value="DPP6 N-terminal domain-like"/>
    <property type="match status" value="1"/>
</dbReference>
<comment type="caution">
    <text evidence="3">The sequence shown here is derived from an EMBL/GenBank/DDBJ whole genome shotgun (WGS) entry which is preliminary data.</text>
</comment>
<keyword evidence="2" id="KW-1133">Transmembrane helix</keyword>
<gene>
    <name evidence="3" type="ORF">HY473_00325</name>
</gene>
<feature type="transmembrane region" description="Helical" evidence="2">
    <location>
        <begin position="6"/>
        <end position="27"/>
    </location>
</feature>
<accession>A0A932YW34</accession>
<dbReference type="AlphaFoldDB" id="A0A932YW34"/>
<evidence type="ECO:0000256" key="2">
    <source>
        <dbReference type="SAM" id="Phobius"/>
    </source>
</evidence>
<reference evidence="3" key="1">
    <citation type="submission" date="2020-07" db="EMBL/GenBank/DDBJ databases">
        <title>Huge and variable diversity of episymbiotic CPR bacteria and DPANN archaea in groundwater ecosystems.</title>
        <authorList>
            <person name="He C.Y."/>
            <person name="Keren R."/>
            <person name="Whittaker M."/>
            <person name="Farag I.F."/>
            <person name="Doudna J."/>
            <person name="Cate J.H.D."/>
            <person name="Banfield J.F."/>
        </authorList>
    </citation>
    <scope>NUCLEOTIDE SEQUENCE</scope>
    <source>
        <strain evidence="3">NC_groundwater_1225_Ag_S-0.1um_56_177</strain>
    </source>
</reference>
<organism evidence="3 4">
    <name type="scientific">Candidatus Sungiibacteriota bacterium</name>
    <dbReference type="NCBI Taxonomy" id="2750080"/>
    <lineage>
        <taxon>Bacteria</taxon>
        <taxon>Candidatus Sungiibacteriota</taxon>
    </lineage>
</organism>
<evidence type="ECO:0000256" key="1">
    <source>
        <dbReference type="SAM" id="MobiDB-lite"/>
    </source>
</evidence>
<evidence type="ECO:0000313" key="4">
    <source>
        <dbReference type="Proteomes" id="UP000756703"/>
    </source>
</evidence>
<protein>
    <recommendedName>
        <fullName evidence="5">Dipeptidylpeptidase IV N-terminal domain-containing protein</fullName>
    </recommendedName>
</protein>
<dbReference type="EMBL" id="JACQMI010000002">
    <property type="protein sequence ID" value="MBI4132532.1"/>
    <property type="molecule type" value="Genomic_DNA"/>
</dbReference>
<evidence type="ECO:0008006" key="5">
    <source>
        <dbReference type="Google" id="ProtNLM"/>
    </source>
</evidence>
<feature type="region of interest" description="Disordered" evidence="1">
    <location>
        <begin position="49"/>
        <end position="68"/>
    </location>
</feature>
<dbReference type="InterPro" id="IPR011042">
    <property type="entry name" value="6-blade_b-propeller_TolB-like"/>
</dbReference>
<sequence>MNRRTVIIAIILLLIIFGIGVALYFGAISPQSPRARQFFGNLPIIGGRAPLGGESPTPTPTPPSDQSRVSDYLLRQIVDKEVMAPAESNERNSLLYLLRDSGHIVSSGFDGREERTVSNLTVLEVFDASWASKKNSVAMFYHEGGVVKKFLNGVATGTRRTFLPQETAAFDWSPDGLSIAYLLKRAEDTALVIADSQNRNPRVVYSTPIPDFTVSWAAKNTILLVSRPSGLAPSLILRFDLVSRSTSILLSGRRGVVVKPLPDASGFLFSQSSASGQAELLARYTFGDRQVTPLAVVTLAEKCAAAPRSKMVYCGVPRQPLGATLPDQWYAGTLSFSDRIVAIDPKDGSVTTLMEGVADVDVVSPFVSTDEQHLFFLDKKTSTLWRLDLATTTPGQ</sequence>
<keyword evidence="2" id="KW-0812">Transmembrane</keyword>